<evidence type="ECO:0000256" key="8">
    <source>
        <dbReference type="ARBA" id="ARBA00049299"/>
    </source>
</evidence>
<keyword evidence="3" id="KW-0418">Kinase</keyword>
<dbReference type="SMART" id="SM00220">
    <property type="entry name" value="S_TKc"/>
    <property type="match status" value="1"/>
</dbReference>
<dbReference type="Pfam" id="PF00069">
    <property type="entry name" value="Pkinase"/>
    <property type="match status" value="1"/>
</dbReference>
<dbReference type="SUPFAM" id="SSF56112">
    <property type="entry name" value="Protein kinase-like (PK-like)"/>
    <property type="match status" value="1"/>
</dbReference>
<feature type="region of interest" description="Disordered" evidence="12">
    <location>
        <begin position="1"/>
        <end position="39"/>
    </location>
</feature>
<dbReference type="PROSITE" id="PS00107">
    <property type="entry name" value="PROTEIN_KINASE_ATP"/>
    <property type="match status" value="1"/>
</dbReference>
<evidence type="ECO:0000256" key="11">
    <source>
        <dbReference type="RuleBase" id="RU000304"/>
    </source>
</evidence>
<evidence type="ECO:0000256" key="3">
    <source>
        <dbReference type="ARBA" id="ARBA00022777"/>
    </source>
</evidence>
<evidence type="ECO:0000259" key="13">
    <source>
        <dbReference type="PROSITE" id="PS50011"/>
    </source>
</evidence>
<keyword evidence="1" id="KW-0808">Transferase</keyword>
<accession>X6LCV6</accession>
<dbReference type="AlphaFoldDB" id="X6LCV6"/>
<dbReference type="PANTHER" id="PTHR48013">
    <property type="entry name" value="DUAL SPECIFICITY MITOGEN-ACTIVATED PROTEIN KINASE KINASE 5-RELATED"/>
    <property type="match status" value="1"/>
</dbReference>
<organism evidence="14 15">
    <name type="scientific">Reticulomyxa filosa</name>
    <dbReference type="NCBI Taxonomy" id="46433"/>
    <lineage>
        <taxon>Eukaryota</taxon>
        <taxon>Sar</taxon>
        <taxon>Rhizaria</taxon>
        <taxon>Retaria</taxon>
        <taxon>Foraminifera</taxon>
        <taxon>Monothalamids</taxon>
        <taxon>Reticulomyxidae</taxon>
        <taxon>Reticulomyxa</taxon>
    </lineage>
</organism>
<comment type="catalytic activity">
    <reaction evidence="8">
        <text>L-threonyl-[protein] + ATP = O-phospho-L-threonyl-[protein] + ADP + H(+)</text>
        <dbReference type="Rhea" id="RHEA:46608"/>
        <dbReference type="Rhea" id="RHEA-COMP:11060"/>
        <dbReference type="Rhea" id="RHEA-COMP:11605"/>
        <dbReference type="ChEBI" id="CHEBI:15378"/>
        <dbReference type="ChEBI" id="CHEBI:30013"/>
        <dbReference type="ChEBI" id="CHEBI:30616"/>
        <dbReference type="ChEBI" id="CHEBI:61977"/>
        <dbReference type="ChEBI" id="CHEBI:456216"/>
        <dbReference type="EC" id="2.7.12.2"/>
    </reaction>
</comment>
<feature type="domain" description="Protein kinase" evidence="13">
    <location>
        <begin position="56"/>
        <end position="295"/>
    </location>
</feature>
<dbReference type="EC" id="2.7.12.2" evidence="6"/>
<feature type="compositionally biased region" description="Basic and acidic residues" evidence="12">
    <location>
        <begin position="19"/>
        <end position="39"/>
    </location>
</feature>
<evidence type="ECO:0000256" key="2">
    <source>
        <dbReference type="ARBA" id="ARBA00022741"/>
    </source>
</evidence>
<dbReference type="PROSITE" id="PS00108">
    <property type="entry name" value="PROTEIN_KINASE_ST"/>
    <property type="match status" value="1"/>
</dbReference>
<dbReference type="Gene3D" id="1.10.510.10">
    <property type="entry name" value="Transferase(Phosphotransferase) domain 1"/>
    <property type="match status" value="1"/>
</dbReference>
<comment type="catalytic activity">
    <reaction evidence="7">
        <text>L-seryl-[protein] + ATP = O-phospho-L-seryl-[protein] + ADP + H(+)</text>
        <dbReference type="Rhea" id="RHEA:17989"/>
        <dbReference type="Rhea" id="RHEA-COMP:9863"/>
        <dbReference type="Rhea" id="RHEA-COMP:11604"/>
        <dbReference type="ChEBI" id="CHEBI:15378"/>
        <dbReference type="ChEBI" id="CHEBI:29999"/>
        <dbReference type="ChEBI" id="CHEBI:30616"/>
        <dbReference type="ChEBI" id="CHEBI:83421"/>
        <dbReference type="ChEBI" id="CHEBI:456216"/>
        <dbReference type="EC" id="2.7.12.2"/>
    </reaction>
</comment>
<feature type="compositionally biased region" description="Basic residues" evidence="12">
    <location>
        <begin position="1"/>
        <end position="18"/>
    </location>
</feature>
<feature type="non-terminal residue" evidence="14">
    <location>
        <position position="295"/>
    </location>
</feature>
<dbReference type="Proteomes" id="UP000023152">
    <property type="component" value="Unassembled WGS sequence"/>
</dbReference>
<evidence type="ECO:0000256" key="6">
    <source>
        <dbReference type="ARBA" id="ARBA00038999"/>
    </source>
</evidence>
<dbReference type="InterPro" id="IPR008271">
    <property type="entry name" value="Ser/Thr_kinase_AS"/>
</dbReference>
<dbReference type="OrthoDB" id="10252354at2759"/>
<evidence type="ECO:0000256" key="7">
    <source>
        <dbReference type="ARBA" id="ARBA00049014"/>
    </source>
</evidence>
<dbReference type="InterPro" id="IPR000719">
    <property type="entry name" value="Prot_kinase_dom"/>
</dbReference>
<proteinExistence type="inferred from homology"/>
<evidence type="ECO:0000256" key="1">
    <source>
        <dbReference type="ARBA" id="ARBA00022679"/>
    </source>
</evidence>
<evidence type="ECO:0000256" key="12">
    <source>
        <dbReference type="SAM" id="MobiDB-lite"/>
    </source>
</evidence>
<evidence type="ECO:0000256" key="4">
    <source>
        <dbReference type="ARBA" id="ARBA00022840"/>
    </source>
</evidence>
<dbReference type="PANTHER" id="PTHR48013:SF9">
    <property type="entry name" value="DUAL SPECIFICITY MITOGEN-ACTIVATED PROTEIN KINASE KINASE 5"/>
    <property type="match status" value="1"/>
</dbReference>
<dbReference type="GO" id="GO:0004708">
    <property type="term" value="F:MAP kinase kinase activity"/>
    <property type="evidence" value="ECO:0007669"/>
    <property type="project" value="UniProtKB-EC"/>
</dbReference>
<evidence type="ECO:0000313" key="14">
    <source>
        <dbReference type="EMBL" id="ETN98926.1"/>
    </source>
</evidence>
<sequence>NKKNKNKNKNKKKKKKKNNKDDIVVESKDNSYDKQDVKLDNAHDGGQLFPKEEFIVMSDEKLGRGASAIVIKAFHVVSCRVAAIKTARSTHKNIQHQTNQEINVLQKMNSSKYIINMIRHGKDCETNATKIALEYMDGGSLKDYIQSHSHRPCMEGIVKYVSFSVLQGLKQLHEQNYVHNDVKPGNILYNMAGDVKLSDFGTVMELHPDCPGLDMLTVNCGTAKYVAPEKAQATQIRYGAKADIWSFGLAIFELCTGQLIHSDTPSTQLYFHPPQLDALVFSKDCCDFIRSCLIQ</sequence>
<gene>
    <name evidence="14" type="ORF">RFI_38561</name>
</gene>
<dbReference type="GO" id="GO:0004674">
    <property type="term" value="F:protein serine/threonine kinase activity"/>
    <property type="evidence" value="ECO:0007669"/>
    <property type="project" value="UniProtKB-KW"/>
</dbReference>
<dbReference type="InterPro" id="IPR017441">
    <property type="entry name" value="Protein_kinase_ATP_BS"/>
</dbReference>
<evidence type="ECO:0000256" key="9">
    <source>
        <dbReference type="ARBA" id="ARBA00051693"/>
    </source>
</evidence>
<keyword evidence="15" id="KW-1185">Reference proteome</keyword>
<protein>
    <recommendedName>
        <fullName evidence="6">mitogen-activated protein kinase kinase</fullName>
        <ecNumber evidence="6">2.7.12.2</ecNumber>
    </recommendedName>
</protein>
<feature type="binding site" evidence="10">
    <location>
        <position position="85"/>
    </location>
    <ligand>
        <name>ATP</name>
        <dbReference type="ChEBI" id="CHEBI:30616"/>
    </ligand>
</feature>
<dbReference type="EMBL" id="ASPP01045393">
    <property type="protein sequence ID" value="ETN98926.1"/>
    <property type="molecule type" value="Genomic_DNA"/>
</dbReference>
<evidence type="ECO:0000256" key="5">
    <source>
        <dbReference type="ARBA" id="ARBA00038035"/>
    </source>
</evidence>
<feature type="non-terminal residue" evidence="14">
    <location>
        <position position="1"/>
    </location>
</feature>
<comment type="caution">
    <text evidence="14">The sequence shown here is derived from an EMBL/GenBank/DDBJ whole genome shotgun (WGS) entry which is preliminary data.</text>
</comment>
<keyword evidence="11" id="KW-0723">Serine/threonine-protein kinase</keyword>
<keyword evidence="2 10" id="KW-0547">Nucleotide-binding</keyword>
<reference evidence="14 15" key="1">
    <citation type="journal article" date="2013" name="Curr. Biol.">
        <title>The Genome of the Foraminiferan Reticulomyxa filosa.</title>
        <authorList>
            <person name="Glockner G."/>
            <person name="Hulsmann N."/>
            <person name="Schleicher M."/>
            <person name="Noegel A.A."/>
            <person name="Eichinger L."/>
            <person name="Gallinger C."/>
            <person name="Pawlowski J."/>
            <person name="Sierra R."/>
            <person name="Euteneuer U."/>
            <person name="Pillet L."/>
            <person name="Moustafa A."/>
            <person name="Platzer M."/>
            <person name="Groth M."/>
            <person name="Szafranski K."/>
            <person name="Schliwa M."/>
        </authorList>
    </citation>
    <scope>NUCLEOTIDE SEQUENCE [LARGE SCALE GENOMIC DNA]</scope>
</reference>
<keyword evidence="4 10" id="KW-0067">ATP-binding</keyword>
<comment type="catalytic activity">
    <reaction evidence="9">
        <text>L-tyrosyl-[protein] + ATP = O-phospho-L-tyrosyl-[protein] + ADP + H(+)</text>
        <dbReference type="Rhea" id="RHEA:10596"/>
        <dbReference type="Rhea" id="RHEA-COMP:10136"/>
        <dbReference type="Rhea" id="RHEA-COMP:20101"/>
        <dbReference type="ChEBI" id="CHEBI:15378"/>
        <dbReference type="ChEBI" id="CHEBI:30616"/>
        <dbReference type="ChEBI" id="CHEBI:46858"/>
        <dbReference type="ChEBI" id="CHEBI:61978"/>
        <dbReference type="ChEBI" id="CHEBI:456216"/>
        <dbReference type="EC" id="2.7.12.2"/>
    </reaction>
</comment>
<dbReference type="PROSITE" id="PS50011">
    <property type="entry name" value="PROTEIN_KINASE_DOM"/>
    <property type="match status" value="1"/>
</dbReference>
<dbReference type="OMA" id="RISCVYK"/>
<dbReference type="InterPro" id="IPR011009">
    <property type="entry name" value="Kinase-like_dom_sf"/>
</dbReference>
<evidence type="ECO:0000313" key="15">
    <source>
        <dbReference type="Proteomes" id="UP000023152"/>
    </source>
</evidence>
<name>X6LCV6_RETFI</name>
<dbReference type="GO" id="GO:0005524">
    <property type="term" value="F:ATP binding"/>
    <property type="evidence" value="ECO:0007669"/>
    <property type="project" value="UniProtKB-UniRule"/>
</dbReference>
<comment type="similarity">
    <text evidence="5">Belongs to the protein kinase superfamily. STE Ser/Thr protein kinase family. MAP kinase kinase subfamily.</text>
</comment>
<evidence type="ECO:0000256" key="10">
    <source>
        <dbReference type="PROSITE-ProRule" id="PRU10141"/>
    </source>
</evidence>